<accession>A0A1Z3ML65</accession>
<dbReference type="PROSITE" id="PS51257">
    <property type="entry name" value="PROKAR_LIPOPROTEIN"/>
    <property type="match status" value="1"/>
</dbReference>
<evidence type="ECO:0000256" key="1">
    <source>
        <dbReference type="SAM" id="SignalP"/>
    </source>
</evidence>
<organism evidence="2">
    <name type="scientific">Alcaligenes faecalis</name>
    <dbReference type="NCBI Taxonomy" id="511"/>
    <lineage>
        <taxon>Bacteria</taxon>
        <taxon>Pseudomonadati</taxon>
        <taxon>Pseudomonadota</taxon>
        <taxon>Betaproteobacteria</taxon>
        <taxon>Burkholderiales</taxon>
        <taxon>Alcaligenaceae</taxon>
        <taxon>Alcaligenes</taxon>
    </lineage>
</organism>
<dbReference type="RefSeq" id="WP_086069353.1">
    <property type="nucleotide sequence ID" value="NZ_KY623659.1"/>
</dbReference>
<name>A0A1Z3ML65_ALCFA</name>
<sequence length="211" mass="23855">MQIKTTRFLFSLASLVILAGCASNNSNVTAYEEQFLKDPPTTAWLRENLQEFREKAWNEPTKENVEIFAFMVRELEKRDALEAKERNWYDQTHRLLTMAWGNTGRGGAALRQPAYIHVLANSHSVTMASTETTTDAPPLGTLVNPADMIAASLDKLTGSQTRRGYSLYELARWERYCEGGKQMDKADWAFVKKEGVENVPESLIPHCTPPK</sequence>
<feature type="signal peptide" evidence="1">
    <location>
        <begin position="1"/>
        <end position="30"/>
    </location>
</feature>
<dbReference type="AlphaFoldDB" id="A0A1Z3ML65"/>
<reference evidence="2" key="1">
    <citation type="submission" date="2017-02" db="EMBL/GenBank/DDBJ databases">
        <title>Emergence of VIM metallo-beta-lactamase producing Alcaligenes faecalis in GAZA, Palestine.</title>
        <authorList>
            <person name="Al Laham N."/>
            <person name="Chavda K."/>
            <person name="Cienfuegos V."/>
            <person name="Kreiswirth B."/>
            <person name="Chen L."/>
        </authorList>
    </citation>
    <scope>NUCLEOTIDE SEQUENCE</scope>
    <source>
        <strain evidence="2">GZAF1</strain>
        <plasmid evidence="2">pGZAF1_VIM</plasmid>
    </source>
</reference>
<geneLocation type="plasmid" evidence="2">
    <name>pGZAF1_VIM</name>
</geneLocation>
<keyword evidence="2" id="KW-0614">Plasmid</keyword>
<proteinExistence type="predicted"/>
<feature type="chain" id="PRO_5012983870" evidence="1">
    <location>
        <begin position="31"/>
        <end position="211"/>
    </location>
</feature>
<evidence type="ECO:0000313" key="2">
    <source>
        <dbReference type="EMBL" id="ASD48517.1"/>
    </source>
</evidence>
<keyword evidence="1" id="KW-0732">Signal</keyword>
<protein>
    <submittedName>
        <fullName evidence="2">Uncharacterized protein</fullName>
    </submittedName>
</protein>
<dbReference type="EMBL" id="KY623659">
    <property type="protein sequence ID" value="ASD48517.1"/>
    <property type="molecule type" value="Genomic_DNA"/>
</dbReference>